<gene>
    <name evidence="3" type="ORF">FB463_003106</name>
    <name evidence="2" type="ORF">FFA01_13030</name>
</gene>
<evidence type="ECO:0000313" key="5">
    <source>
        <dbReference type="Proteomes" id="UP000522688"/>
    </source>
</evidence>
<sequence>MIRRTCVIPSVSNADDMAFESLADAVRATADRADARMVGGHMAGLLLAAFPVGDLVPRRTGDADAGISAEIAGTEVVHERLMAAGYKPERGNRLVRGDRAIDLLVPSLDGRFRPLIVGGRAYDATPGLALALSGEPIVIDVTVVYTDGREDRFDVSVPTVEAAVILKANATANRSEPKDVTDLHHLLSIRNQYGDTDTGGWRLDDEPLAGSRLDAARLLHRLADGARKGRLFIEAEVPPSGFTALVREWVTAPVLSRPPLHSL</sequence>
<dbReference type="EMBL" id="JACGWW010000009">
    <property type="protein sequence ID" value="MBA8814830.1"/>
    <property type="molecule type" value="Genomic_DNA"/>
</dbReference>
<evidence type="ECO:0000313" key="3">
    <source>
        <dbReference type="EMBL" id="MBA8814830.1"/>
    </source>
</evidence>
<proteinExistence type="predicted"/>
<accession>A0A7W3PJT2</accession>
<evidence type="ECO:0000313" key="2">
    <source>
        <dbReference type="EMBL" id="GEK82994.1"/>
    </source>
</evidence>
<dbReference type="EMBL" id="BJUV01000010">
    <property type="protein sequence ID" value="GEK82994.1"/>
    <property type="molecule type" value="Genomic_DNA"/>
</dbReference>
<dbReference type="Proteomes" id="UP000321154">
    <property type="component" value="Unassembled WGS sequence"/>
</dbReference>
<dbReference type="AlphaFoldDB" id="A0A7W3PJT2"/>
<dbReference type="InterPro" id="IPR000253">
    <property type="entry name" value="FHA_dom"/>
</dbReference>
<dbReference type="PROSITE" id="PS50006">
    <property type="entry name" value="FHA_DOMAIN"/>
    <property type="match status" value="1"/>
</dbReference>
<keyword evidence="4" id="KW-1185">Reference proteome</keyword>
<reference evidence="2 4" key="1">
    <citation type="submission" date="2019-07" db="EMBL/GenBank/DDBJ databases">
        <title>Whole genome shotgun sequence of Frigoribacterium faeni NBRC 103066.</title>
        <authorList>
            <person name="Hosoyama A."/>
            <person name="Uohara A."/>
            <person name="Ohji S."/>
            <person name="Ichikawa N."/>
        </authorList>
    </citation>
    <scope>NUCLEOTIDE SEQUENCE [LARGE SCALE GENOMIC DNA]</scope>
    <source>
        <strain evidence="2 4">NBRC 103066</strain>
    </source>
</reference>
<evidence type="ECO:0000313" key="4">
    <source>
        <dbReference type="Proteomes" id="UP000321154"/>
    </source>
</evidence>
<dbReference type="Proteomes" id="UP000522688">
    <property type="component" value="Unassembled WGS sequence"/>
</dbReference>
<name>A0A7W3PJT2_9MICO</name>
<dbReference type="OrthoDB" id="4793208at2"/>
<dbReference type="RefSeq" id="WP_146854201.1">
    <property type="nucleotide sequence ID" value="NZ_BAAAHR010000003.1"/>
</dbReference>
<organism evidence="3 5">
    <name type="scientific">Frigoribacterium faeni</name>
    <dbReference type="NCBI Taxonomy" id="145483"/>
    <lineage>
        <taxon>Bacteria</taxon>
        <taxon>Bacillati</taxon>
        <taxon>Actinomycetota</taxon>
        <taxon>Actinomycetes</taxon>
        <taxon>Micrococcales</taxon>
        <taxon>Microbacteriaceae</taxon>
        <taxon>Frigoribacterium</taxon>
    </lineage>
</organism>
<reference evidence="3 5" key="2">
    <citation type="submission" date="2020-07" db="EMBL/GenBank/DDBJ databases">
        <title>Sequencing the genomes of 1000 actinobacteria strains.</title>
        <authorList>
            <person name="Klenk H.-P."/>
        </authorList>
    </citation>
    <scope>NUCLEOTIDE SEQUENCE [LARGE SCALE GENOMIC DNA]</scope>
    <source>
        <strain evidence="3 5">DSM 10309</strain>
    </source>
</reference>
<protein>
    <recommendedName>
        <fullName evidence="1">FHA domain-containing protein</fullName>
    </recommendedName>
</protein>
<evidence type="ECO:0000259" key="1">
    <source>
        <dbReference type="PROSITE" id="PS50006"/>
    </source>
</evidence>
<feature type="domain" description="FHA" evidence="1">
    <location>
        <begin position="145"/>
        <end position="218"/>
    </location>
</feature>
<comment type="caution">
    <text evidence="3">The sequence shown here is derived from an EMBL/GenBank/DDBJ whole genome shotgun (WGS) entry which is preliminary data.</text>
</comment>